<organism evidence="1">
    <name type="scientific">Cucumis melo</name>
    <name type="common">Muskmelon</name>
    <dbReference type="NCBI Taxonomy" id="3656"/>
    <lineage>
        <taxon>Eukaryota</taxon>
        <taxon>Viridiplantae</taxon>
        <taxon>Streptophyta</taxon>
        <taxon>Embryophyta</taxon>
        <taxon>Tracheophyta</taxon>
        <taxon>Spermatophyta</taxon>
        <taxon>Magnoliopsida</taxon>
        <taxon>eudicotyledons</taxon>
        <taxon>Gunneridae</taxon>
        <taxon>Pentapetalae</taxon>
        <taxon>rosids</taxon>
        <taxon>fabids</taxon>
        <taxon>Cucurbitales</taxon>
        <taxon>Cucurbitaceae</taxon>
        <taxon>Benincaseae</taxon>
        <taxon>Cucumis</taxon>
    </lineage>
</organism>
<evidence type="ECO:0000313" key="1">
    <source>
        <dbReference type="EnsemblPlants" id="MELO3C031867.2.1"/>
    </source>
</evidence>
<name>A0A9I9ECG7_CUCME</name>
<dbReference type="Gramene" id="MELO3C031867.2.1">
    <property type="protein sequence ID" value="MELO3C031867.2.1"/>
    <property type="gene ID" value="MELO3C031867.2"/>
</dbReference>
<reference evidence="1" key="1">
    <citation type="submission" date="2023-03" db="UniProtKB">
        <authorList>
            <consortium name="EnsemblPlants"/>
        </authorList>
    </citation>
    <scope>IDENTIFICATION</scope>
</reference>
<sequence>MSLMVTSENREMKYNQTWNLCKQRENFKGYASTISLTVTSENRLRKGGELKMKWKNNNKRSIGFVEKWETLWLPFVKLLQSMLGRELKDVVMMMGDLESGERIIDIRQRNLGNLEVRFLRILESFHDQPSDRGDRYDHLLASELTWPRTSPLACLRLEQQLAKRKFQLKQGLISKRLGKVSRIGSYLPTTR</sequence>
<accession>A0A9I9ECG7</accession>
<protein>
    <submittedName>
        <fullName evidence="1">Uncharacterized protein</fullName>
    </submittedName>
</protein>
<dbReference type="EnsemblPlants" id="MELO3C031867.2.1">
    <property type="protein sequence ID" value="MELO3C031867.2.1"/>
    <property type="gene ID" value="MELO3C031867.2"/>
</dbReference>
<dbReference type="AlphaFoldDB" id="A0A9I9ECG7"/>
<proteinExistence type="predicted"/>